<accession>A0A4Q5LGF1</accession>
<evidence type="ECO:0000256" key="1">
    <source>
        <dbReference type="ARBA" id="ARBA00004127"/>
    </source>
</evidence>
<evidence type="ECO:0000313" key="9">
    <source>
        <dbReference type="EMBL" id="RYU84845.1"/>
    </source>
</evidence>
<keyword evidence="2 7" id="KW-0812">Transmembrane</keyword>
<evidence type="ECO:0000313" key="10">
    <source>
        <dbReference type="Proteomes" id="UP000294155"/>
    </source>
</evidence>
<dbReference type="PANTHER" id="PTHR12639:SF7">
    <property type="entry name" value="HTTM DOMAIN-CONTAINING PROTEIN"/>
    <property type="match status" value="1"/>
</dbReference>
<dbReference type="AlphaFoldDB" id="A0A4Q5LGF1"/>
<dbReference type="InterPro" id="IPR011020">
    <property type="entry name" value="HTTM-like"/>
</dbReference>
<comment type="caution">
    <text evidence="9">The sequence shown here is derived from an EMBL/GenBank/DDBJ whole genome shotgun (WGS) entry which is preliminary data.</text>
</comment>
<comment type="subcellular location">
    <subcellularLocation>
        <location evidence="1">Endomembrane system</location>
        <topology evidence="1">Multi-pass membrane protein</topology>
    </subcellularLocation>
</comment>
<dbReference type="Pfam" id="PF05090">
    <property type="entry name" value="HTTM"/>
    <property type="match status" value="1"/>
</dbReference>
<dbReference type="Pfam" id="PF22777">
    <property type="entry name" value="VKGC_lumenal_dom"/>
    <property type="match status" value="1"/>
</dbReference>
<feature type="transmembrane region" description="Helical" evidence="7">
    <location>
        <begin position="204"/>
        <end position="225"/>
    </location>
</feature>
<feature type="transmembrane region" description="Helical" evidence="7">
    <location>
        <begin position="155"/>
        <end position="172"/>
    </location>
</feature>
<dbReference type="GO" id="GO:0008488">
    <property type="term" value="F:gamma-glutamyl carboxylase activity"/>
    <property type="evidence" value="ECO:0007669"/>
    <property type="project" value="InterPro"/>
</dbReference>
<dbReference type="OrthoDB" id="341137at2"/>
<proteinExistence type="predicted"/>
<keyword evidence="5" id="KW-1015">Disulfide bond</keyword>
<keyword evidence="3 7" id="KW-1133">Transmembrane helix</keyword>
<feature type="transmembrane region" description="Helical" evidence="7">
    <location>
        <begin position="303"/>
        <end position="324"/>
    </location>
</feature>
<evidence type="ECO:0000256" key="3">
    <source>
        <dbReference type="ARBA" id="ARBA00022989"/>
    </source>
</evidence>
<keyword evidence="6" id="KW-0456">Lyase</keyword>
<evidence type="ECO:0000256" key="5">
    <source>
        <dbReference type="ARBA" id="ARBA00023157"/>
    </source>
</evidence>
<keyword evidence="10" id="KW-1185">Reference proteome</keyword>
<dbReference type="GO" id="GO:0012505">
    <property type="term" value="C:endomembrane system"/>
    <property type="evidence" value="ECO:0007669"/>
    <property type="project" value="UniProtKB-SubCell"/>
</dbReference>
<evidence type="ECO:0000256" key="2">
    <source>
        <dbReference type="ARBA" id="ARBA00022692"/>
    </source>
</evidence>
<feature type="transmembrane region" description="Helical" evidence="7">
    <location>
        <begin position="20"/>
        <end position="38"/>
    </location>
</feature>
<evidence type="ECO:0000256" key="4">
    <source>
        <dbReference type="ARBA" id="ARBA00023136"/>
    </source>
</evidence>
<evidence type="ECO:0000256" key="7">
    <source>
        <dbReference type="SAM" id="Phobius"/>
    </source>
</evidence>
<reference evidence="9 10" key="1">
    <citation type="submission" date="2019-02" db="EMBL/GenBank/DDBJ databases">
        <title>Bacterial novel species isolated from soil.</title>
        <authorList>
            <person name="Jung H.-Y."/>
        </authorList>
    </citation>
    <scope>NUCLEOTIDE SEQUENCE [LARGE SCALE GENOMIC DNA]</scope>
    <source>
        <strain evidence="9 10">1-3-3-3</strain>
    </source>
</reference>
<protein>
    <submittedName>
        <fullName evidence="9">HTTM domain-containing protein</fullName>
    </submittedName>
</protein>
<dbReference type="InterPro" id="IPR053935">
    <property type="entry name" value="VKGC_lumenal_dom"/>
</dbReference>
<feature type="transmembrane region" description="Helical" evidence="7">
    <location>
        <begin position="114"/>
        <end position="134"/>
    </location>
</feature>
<dbReference type="InterPro" id="IPR053934">
    <property type="entry name" value="HTTM_dom"/>
</dbReference>
<evidence type="ECO:0000256" key="6">
    <source>
        <dbReference type="ARBA" id="ARBA00023239"/>
    </source>
</evidence>
<dbReference type="InterPro" id="IPR007782">
    <property type="entry name" value="VKG_COase"/>
</dbReference>
<name>A0A4Q5LGF1_9BACT</name>
<dbReference type="GO" id="GO:0019842">
    <property type="term" value="F:vitamin binding"/>
    <property type="evidence" value="ECO:0007669"/>
    <property type="project" value="TreeGrafter"/>
</dbReference>
<dbReference type="SMART" id="SM00752">
    <property type="entry name" value="HTTM"/>
    <property type="match status" value="1"/>
</dbReference>
<gene>
    <name evidence="9" type="ORF">EWM57_00535</name>
</gene>
<dbReference type="RefSeq" id="WP_129919181.1">
    <property type="nucleotide sequence ID" value="NZ_SEWE01000001.1"/>
</dbReference>
<feature type="domain" description="HTTM-like" evidence="8">
    <location>
        <begin position="13"/>
        <end position="269"/>
    </location>
</feature>
<evidence type="ECO:0000259" key="8">
    <source>
        <dbReference type="SMART" id="SM00752"/>
    </source>
</evidence>
<dbReference type="EMBL" id="SEWE01000001">
    <property type="protein sequence ID" value="RYU84845.1"/>
    <property type="molecule type" value="Genomic_DNA"/>
</dbReference>
<feature type="transmembrane region" description="Helical" evidence="7">
    <location>
        <begin position="67"/>
        <end position="88"/>
    </location>
</feature>
<keyword evidence="4 7" id="KW-0472">Membrane</keyword>
<sequence>MGQGLRRYLQGYTAAAPLATFRVAIGLLVLASVVRFWAKGWIAELYLKPKFFFSYYGFEWVRPLGPYTYALFLFCGLCALLVALGYWYRSAAAGLFLSFTYIELMDKSTYLNHYYFVSLVGLLLVVLPAGRYFALDTWRHPARWRSEVPRWTVDALRLLMGIVYCYAGLAKLNSDWLVHAMPLRIWLPAKNDLSFIGPLLGQVWVAYAFSWFGAFYDLTVPFFLLNRRTRPWAYLTVVVFHVLTAVLFPIGMFPYVMMVAALIFFPAEWHERVLQRLRRLLRLSPASHQAPRPLVYGRATRQLLLIGLGAIFVVQLLLPFRYLLYPRELFWTEEGYRFSWRVMLMEKMGQVQFKVVDGATGRARLVNNYEHLSVLQEKMMSTQPDMLVQFAHYLRDYYARRGVRNPKVYADAYVSLNGRLGKSFIDPTVDLARVTDDWRPKPWILPFDDEITGL</sequence>
<feature type="transmembrane region" description="Helical" evidence="7">
    <location>
        <begin position="232"/>
        <end position="265"/>
    </location>
</feature>
<dbReference type="PANTHER" id="PTHR12639">
    <property type="entry name" value="VITAMIN K-DEPENDENT GAMMA-CARBOXYLASE"/>
    <property type="match status" value="1"/>
</dbReference>
<organism evidence="9 10">
    <name type="scientific">Hymenobacter persicinus</name>
    <dbReference type="NCBI Taxonomy" id="2025506"/>
    <lineage>
        <taxon>Bacteria</taxon>
        <taxon>Pseudomonadati</taxon>
        <taxon>Bacteroidota</taxon>
        <taxon>Cytophagia</taxon>
        <taxon>Cytophagales</taxon>
        <taxon>Hymenobacteraceae</taxon>
        <taxon>Hymenobacter</taxon>
    </lineage>
</organism>
<dbReference type="Proteomes" id="UP000294155">
    <property type="component" value="Unassembled WGS sequence"/>
</dbReference>